<name>K0TQN0_THAOC</name>
<dbReference type="Proteomes" id="UP000266841">
    <property type="component" value="Unassembled WGS sequence"/>
</dbReference>
<reference evidence="1 2" key="1">
    <citation type="journal article" date="2012" name="Genome Biol.">
        <title>Genome and low-iron response of an oceanic diatom adapted to chronic iron limitation.</title>
        <authorList>
            <person name="Lommer M."/>
            <person name="Specht M."/>
            <person name="Roy A.S."/>
            <person name="Kraemer L."/>
            <person name="Andreson R."/>
            <person name="Gutowska M.A."/>
            <person name="Wolf J."/>
            <person name="Bergner S.V."/>
            <person name="Schilhabel M.B."/>
            <person name="Klostermeier U.C."/>
            <person name="Beiko R.G."/>
            <person name="Rosenstiel P."/>
            <person name="Hippler M."/>
            <person name="Laroche J."/>
        </authorList>
    </citation>
    <scope>NUCLEOTIDE SEQUENCE [LARGE SCALE GENOMIC DNA]</scope>
    <source>
        <strain evidence="1 2">CCMP1005</strain>
    </source>
</reference>
<comment type="caution">
    <text evidence="1">The sequence shown here is derived from an EMBL/GenBank/DDBJ whole genome shotgun (WGS) entry which is preliminary data.</text>
</comment>
<keyword evidence="2" id="KW-1185">Reference proteome</keyword>
<accession>K0TQN0</accession>
<dbReference type="EMBL" id="AGNL01002298">
    <property type="protein sequence ID" value="EJK76332.1"/>
    <property type="molecule type" value="Genomic_DNA"/>
</dbReference>
<gene>
    <name evidence="1" type="ORF">THAOC_01909</name>
</gene>
<evidence type="ECO:0000313" key="2">
    <source>
        <dbReference type="Proteomes" id="UP000266841"/>
    </source>
</evidence>
<evidence type="ECO:0000313" key="1">
    <source>
        <dbReference type="EMBL" id="EJK76332.1"/>
    </source>
</evidence>
<sequence>MTDASSEPPGETRPIALVHAGSATITLGGAGNTTRVTYYVNTNRTLESMSKSLRRYCNIVAYLRGRMDLLRPPRATLNPMILHLLIQKATILVYRIHGADTPPISELSPVDDTTSSITEIRLWESELEATLAMIQMRSIHAVND</sequence>
<organism evidence="1 2">
    <name type="scientific">Thalassiosira oceanica</name>
    <name type="common">Marine diatom</name>
    <dbReference type="NCBI Taxonomy" id="159749"/>
    <lineage>
        <taxon>Eukaryota</taxon>
        <taxon>Sar</taxon>
        <taxon>Stramenopiles</taxon>
        <taxon>Ochrophyta</taxon>
        <taxon>Bacillariophyta</taxon>
        <taxon>Coscinodiscophyceae</taxon>
        <taxon>Thalassiosirophycidae</taxon>
        <taxon>Thalassiosirales</taxon>
        <taxon>Thalassiosiraceae</taxon>
        <taxon>Thalassiosira</taxon>
    </lineage>
</organism>
<dbReference type="AlphaFoldDB" id="K0TQN0"/>
<protein>
    <submittedName>
        <fullName evidence="1">Uncharacterized protein</fullName>
    </submittedName>
</protein>
<proteinExistence type="predicted"/>